<evidence type="ECO:0000256" key="2">
    <source>
        <dbReference type="ARBA" id="ARBA00022833"/>
    </source>
</evidence>
<dbReference type="SUPFAM" id="SSF82927">
    <property type="entry name" value="Cysteine-rich DNA binding domain, (DM domain)"/>
    <property type="match status" value="1"/>
</dbReference>
<gene>
    <name evidence="7" type="ORF">GCK72_011657</name>
</gene>
<keyword evidence="2 5" id="KW-0862">Zinc</keyword>
<dbReference type="InterPro" id="IPR036407">
    <property type="entry name" value="DM_DNA-bd_sf"/>
</dbReference>
<evidence type="ECO:0000256" key="3">
    <source>
        <dbReference type="ARBA" id="ARBA00023125"/>
    </source>
</evidence>
<dbReference type="GO" id="GO:0005634">
    <property type="term" value="C:nucleus"/>
    <property type="evidence" value="ECO:0007669"/>
    <property type="project" value="UniProtKB-SubCell"/>
</dbReference>
<dbReference type="Proteomes" id="UP000483820">
    <property type="component" value="Chromosome III"/>
</dbReference>
<keyword evidence="4 5" id="KW-0539">Nucleus</keyword>
<evidence type="ECO:0000256" key="4">
    <source>
        <dbReference type="ARBA" id="ARBA00023242"/>
    </source>
</evidence>
<feature type="domain" description="DM" evidence="6">
    <location>
        <begin position="29"/>
        <end position="76"/>
    </location>
</feature>
<feature type="DNA-binding region" description="DM" evidence="5">
    <location>
        <begin position="29"/>
        <end position="76"/>
    </location>
</feature>
<evidence type="ECO:0000256" key="1">
    <source>
        <dbReference type="ARBA" id="ARBA00022723"/>
    </source>
</evidence>
<accession>A0A6A5H993</accession>
<dbReference type="KEGG" id="crq:GCK72_011657"/>
<dbReference type="GeneID" id="78775262"/>
<protein>
    <recommendedName>
        <fullName evidence="6">DM domain-containing protein</fullName>
    </recommendedName>
</protein>
<evidence type="ECO:0000313" key="8">
    <source>
        <dbReference type="Proteomes" id="UP000483820"/>
    </source>
</evidence>
<dbReference type="Gene3D" id="4.10.1040.10">
    <property type="entry name" value="DM DNA-binding domain"/>
    <property type="match status" value="1"/>
</dbReference>
<name>A0A6A5H993_CAERE</name>
<reference evidence="7 8" key="1">
    <citation type="submission" date="2019-12" db="EMBL/GenBank/DDBJ databases">
        <title>Chromosome-level assembly of the Caenorhabditis remanei genome.</title>
        <authorList>
            <person name="Teterina A.A."/>
            <person name="Willis J.H."/>
            <person name="Phillips P.C."/>
        </authorList>
    </citation>
    <scope>NUCLEOTIDE SEQUENCE [LARGE SCALE GENOMIC DNA]</scope>
    <source>
        <strain evidence="7 8">PX506</strain>
        <tissue evidence="7">Whole organism</tissue>
    </source>
</reference>
<sequence length="212" mass="23649">MSSSPTSSSCFISIDQILRAHHSKTPPKCLRCKNHGVTTILKGHKRLCRWKDCICKKCILIAERQRVNAAQVALHRQKIQEEEDVKELETLLGRTVNAAEALQILHGGVPADLNVQNNDTYQEIPSSPSSPPALLPVDLKPSIELVLPNSMPYNNQFLQFSQFNPMMYNCWRFPVSPSPNLVSPSLSDFSSIESLIAQPATSKIGDAWQKMI</sequence>
<organism evidence="7 8">
    <name type="scientific">Caenorhabditis remanei</name>
    <name type="common">Caenorhabditis vulgaris</name>
    <dbReference type="NCBI Taxonomy" id="31234"/>
    <lineage>
        <taxon>Eukaryota</taxon>
        <taxon>Metazoa</taxon>
        <taxon>Ecdysozoa</taxon>
        <taxon>Nematoda</taxon>
        <taxon>Chromadorea</taxon>
        <taxon>Rhabditida</taxon>
        <taxon>Rhabditina</taxon>
        <taxon>Rhabditomorpha</taxon>
        <taxon>Rhabditoidea</taxon>
        <taxon>Rhabditidae</taxon>
        <taxon>Peloderinae</taxon>
        <taxon>Caenorhabditis</taxon>
    </lineage>
</organism>
<dbReference type="PROSITE" id="PS40000">
    <property type="entry name" value="DM_1"/>
    <property type="match status" value="1"/>
</dbReference>
<dbReference type="EMBL" id="WUAV01000003">
    <property type="protein sequence ID" value="KAF1763391.1"/>
    <property type="molecule type" value="Genomic_DNA"/>
</dbReference>
<dbReference type="SMART" id="SM00301">
    <property type="entry name" value="DM"/>
    <property type="match status" value="1"/>
</dbReference>
<evidence type="ECO:0000259" key="6">
    <source>
        <dbReference type="PROSITE" id="PS50809"/>
    </source>
</evidence>
<comment type="subcellular location">
    <subcellularLocation>
        <location evidence="5">Nucleus</location>
    </subcellularLocation>
</comment>
<dbReference type="PANTHER" id="PTHR12322:SF116">
    <property type="entry name" value="DOUBLESEX-MAB RELATED 99B"/>
    <property type="match status" value="1"/>
</dbReference>
<dbReference type="InterPro" id="IPR026607">
    <property type="entry name" value="DMRT"/>
</dbReference>
<dbReference type="AlphaFoldDB" id="A0A6A5H993"/>
<dbReference type="GO" id="GO:0007548">
    <property type="term" value="P:sex differentiation"/>
    <property type="evidence" value="ECO:0007669"/>
    <property type="project" value="TreeGrafter"/>
</dbReference>
<dbReference type="CTD" id="78775262"/>
<dbReference type="GO" id="GO:0000981">
    <property type="term" value="F:DNA-binding transcription factor activity, RNA polymerase II-specific"/>
    <property type="evidence" value="ECO:0007669"/>
    <property type="project" value="TreeGrafter"/>
</dbReference>
<proteinExistence type="predicted"/>
<comment type="caution">
    <text evidence="7">The sequence shown here is derived from an EMBL/GenBank/DDBJ whole genome shotgun (WGS) entry which is preliminary data.</text>
</comment>
<dbReference type="InterPro" id="IPR001275">
    <property type="entry name" value="DM_DNA-bd"/>
</dbReference>
<dbReference type="FunFam" id="4.10.1040.10:FF:000001">
    <property type="entry name" value="doublesex- and mab-3-related transcription factor 1"/>
    <property type="match status" value="1"/>
</dbReference>
<dbReference type="RefSeq" id="XP_053588176.1">
    <property type="nucleotide sequence ID" value="XM_053728599.1"/>
</dbReference>
<dbReference type="GO" id="GO:0046872">
    <property type="term" value="F:metal ion binding"/>
    <property type="evidence" value="ECO:0007669"/>
    <property type="project" value="UniProtKB-KW"/>
</dbReference>
<evidence type="ECO:0000313" key="7">
    <source>
        <dbReference type="EMBL" id="KAF1763391.1"/>
    </source>
</evidence>
<keyword evidence="1 5" id="KW-0479">Metal-binding</keyword>
<dbReference type="PANTHER" id="PTHR12322">
    <property type="entry name" value="DOUBLESEX AND MAB-3 RELATED TRANSCRIPTION FACTOR DMRT"/>
    <property type="match status" value="1"/>
</dbReference>
<dbReference type="Pfam" id="PF00751">
    <property type="entry name" value="DM"/>
    <property type="match status" value="1"/>
</dbReference>
<evidence type="ECO:0000256" key="5">
    <source>
        <dbReference type="PROSITE-ProRule" id="PRU00070"/>
    </source>
</evidence>
<dbReference type="PROSITE" id="PS50809">
    <property type="entry name" value="DM_2"/>
    <property type="match status" value="1"/>
</dbReference>
<dbReference type="GO" id="GO:0000978">
    <property type="term" value="F:RNA polymerase II cis-regulatory region sequence-specific DNA binding"/>
    <property type="evidence" value="ECO:0007669"/>
    <property type="project" value="TreeGrafter"/>
</dbReference>
<keyword evidence="3 5" id="KW-0238">DNA-binding</keyword>